<accession>A0AAV2FRX7</accession>
<proteinExistence type="predicted"/>
<dbReference type="AlphaFoldDB" id="A0AAV2FRX7"/>
<gene>
    <name evidence="1" type="ORF">LTRI10_LOCUS40787</name>
</gene>
<dbReference type="EMBL" id="OZ034820">
    <property type="protein sequence ID" value="CAL1400674.1"/>
    <property type="molecule type" value="Genomic_DNA"/>
</dbReference>
<sequence>MNWETAREPLPLKSISSLPTMDADEPLFSSGRMLLKPQQLPGIELLSFEVASDLCELGSTLSLAQTHSTPGGRRIRQRDWDLGSPASILLMYMGSAHSLSRMYWVLAGLGMPRG</sequence>
<dbReference type="Proteomes" id="UP001497516">
    <property type="component" value="Chromosome 7"/>
</dbReference>
<protein>
    <submittedName>
        <fullName evidence="1">Uncharacterized protein</fullName>
    </submittedName>
</protein>
<evidence type="ECO:0000313" key="1">
    <source>
        <dbReference type="EMBL" id="CAL1400674.1"/>
    </source>
</evidence>
<name>A0AAV2FRX7_9ROSI</name>
<reference evidence="1 2" key="1">
    <citation type="submission" date="2024-04" db="EMBL/GenBank/DDBJ databases">
        <authorList>
            <person name="Fracassetti M."/>
        </authorList>
    </citation>
    <scope>NUCLEOTIDE SEQUENCE [LARGE SCALE GENOMIC DNA]</scope>
</reference>
<organism evidence="1 2">
    <name type="scientific">Linum trigynum</name>
    <dbReference type="NCBI Taxonomy" id="586398"/>
    <lineage>
        <taxon>Eukaryota</taxon>
        <taxon>Viridiplantae</taxon>
        <taxon>Streptophyta</taxon>
        <taxon>Embryophyta</taxon>
        <taxon>Tracheophyta</taxon>
        <taxon>Spermatophyta</taxon>
        <taxon>Magnoliopsida</taxon>
        <taxon>eudicotyledons</taxon>
        <taxon>Gunneridae</taxon>
        <taxon>Pentapetalae</taxon>
        <taxon>rosids</taxon>
        <taxon>fabids</taxon>
        <taxon>Malpighiales</taxon>
        <taxon>Linaceae</taxon>
        <taxon>Linum</taxon>
    </lineage>
</organism>
<evidence type="ECO:0000313" key="2">
    <source>
        <dbReference type="Proteomes" id="UP001497516"/>
    </source>
</evidence>
<keyword evidence="2" id="KW-1185">Reference proteome</keyword>